<evidence type="ECO:0000313" key="3">
    <source>
        <dbReference type="EMBL" id="RSH94974.1"/>
    </source>
</evidence>
<dbReference type="EMBL" id="RSCD01000001">
    <property type="protein sequence ID" value="RSH94974.1"/>
    <property type="molecule type" value="Genomic_DNA"/>
</dbReference>
<evidence type="ECO:0000313" key="4">
    <source>
        <dbReference type="Proteomes" id="UP000279259"/>
    </source>
</evidence>
<protein>
    <recommendedName>
        <fullName evidence="5">F-box domain-containing protein</fullName>
    </recommendedName>
</protein>
<evidence type="ECO:0008006" key="5">
    <source>
        <dbReference type="Google" id="ProtNLM"/>
    </source>
</evidence>
<dbReference type="AlphaFoldDB" id="A0A427YV08"/>
<keyword evidence="4" id="KW-1185">Reference proteome</keyword>
<reference evidence="3 4" key="1">
    <citation type="submission" date="2018-11" db="EMBL/GenBank/DDBJ databases">
        <title>Genome sequence of Saitozyma podzolica DSM 27192.</title>
        <authorList>
            <person name="Aliyu H."/>
            <person name="Gorte O."/>
            <person name="Ochsenreither K."/>
        </authorList>
    </citation>
    <scope>NUCLEOTIDE SEQUENCE [LARGE SCALE GENOMIC DNA]</scope>
    <source>
        <strain evidence="3 4">DSM 27192</strain>
    </source>
</reference>
<evidence type="ECO:0000256" key="2">
    <source>
        <dbReference type="SAM" id="SignalP"/>
    </source>
</evidence>
<name>A0A427YV08_9TREE</name>
<feature type="chain" id="PRO_5019375474" description="F-box domain-containing protein" evidence="2">
    <location>
        <begin position="23"/>
        <end position="531"/>
    </location>
</feature>
<comment type="caution">
    <text evidence="3">The sequence shown here is derived from an EMBL/GenBank/DDBJ whole genome shotgun (WGS) entry which is preliminary data.</text>
</comment>
<feature type="signal peptide" evidence="2">
    <location>
        <begin position="1"/>
        <end position="22"/>
    </location>
</feature>
<gene>
    <name evidence="3" type="ORF">EHS25_000059</name>
</gene>
<sequence length="531" mass="60093">MILQVVLLSPLILFLMPRLLERLFGKRQKADQPFNPMDGPMLEPIPITVSIGEGSRPFVIHVPRFQIPHFVDFFEGWDLQQLVNDRSGSHNMSPAIVTSSPSALPTPTSTPHLPTSTSSRPTKHESAAARMWAISHIRREILPHLPRRLQLGLLPINKAQWEDVVAAMYHRIDPDDFRNYHARSSPLTESVYRGAVRVLDVSKIKQPSWGGYHPVIPRSPLGTFPNVKKIVFDSHELTLVRAKPRPTFKVYYTLSLHLRDDIIKGVKKLPPSDLPWADIIPSQSCDVTVESPYWGSEWRGLTPGLKKRLRERLSSSSHYFTLDIRHLAIAAPLPLSFFMAYFDRKAGRTNANTGTVAAANNATSERRPPESLELQCSPYTLKEFSDFAKAAGPYLKRLTLRTNPTLPLTMCLGDLLESFDWSVFSLLEECCIVVNQRIGTSTVFGGPNHINAKKNLAHTPGPLLRKITFIMQSSAQGSINAYHTSRDEVAIERCTSPFRYVSNNEDLILALVRRVLREDREYHLKCWNFVR</sequence>
<feature type="region of interest" description="Disordered" evidence="1">
    <location>
        <begin position="97"/>
        <end position="124"/>
    </location>
</feature>
<organism evidence="3 4">
    <name type="scientific">Saitozyma podzolica</name>
    <dbReference type="NCBI Taxonomy" id="1890683"/>
    <lineage>
        <taxon>Eukaryota</taxon>
        <taxon>Fungi</taxon>
        <taxon>Dikarya</taxon>
        <taxon>Basidiomycota</taxon>
        <taxon>Agaricomycotina</taxon>
        <taxon>Tremellomycetes</taxon>
        <taxon>Tremellales</taxon>
        <taxon>Trimorphomycetaceae</taxon>
        <taxon>Saitozyma</taxon>
    </lineage>
</organism>
<dbReference type="OrthoDB" id="10342034at2759"/>
<feature type="compositionally biased region" description="Low complexity" evidence="1">
    <location>
        <begin position="98"/>
        <end position="120"/>
    </location>
</feature>
<proteinExistence type="predicted"/>
<keyword evidence="2" id="KW-0732">Signal</keyword>
<accession>A0A427YV08</accession>
<dbReference type="Proteomes" id="UP000279259">
    <property type="component" value="Unassembled WGS sequence"/>
</dbReference>
<evidence type="ECO:0000256" key="1">
    <source>
        <dbReference type="SAM" id="MobiDB-lite"/>
    </source>
</evidence>